<dbReference type="InterPro" id="IPR037185">
    <property type="entry name" value="EmrE-like"/>
</dbReference>
<evidence type="ECO:0000313" key="8">
    <source>
        <dbReference type="EMBL" id="KAF9516844.1"/>
    </source>
</evidence>
<protein>
    <recommendedName>
        <fullName evidence="10">UAA transporter</fullName>
    </recommendedName>
</protein>
<evidence type="ECO:0008006" key="10">
    <source>
        <dbReference type="Google" id="ProtNLM"/>
    </source>
</evidence>
<dbReference type="NCBIfam" id="TIGR00803">
    <property type="entry name" value="nst"/>
    <property type="match status" value="1"/>
</dbReference>
<dbReference type="GO" id="GO:0005462">
    <property type="term" value="F:UDP-N-acetylglucosamine transmembrane transporter activity"/>
    <property type="evidence" value="ECO:0007669"/>
    <property type="project" value="TreeGrafter"/>
</dbReference>
<dbReference type="AlphaFoldDB" id="A0A9P6B341"/>
<dbReference type="Pfam" id="PF08449">
    <property type="entry name" value="UAA"/>
    <property type="match status" value="1"/>
</dbReference>
<dbReference type="PANTHER" id="PTHR10778:SF4">
    <property type="entry name" value="NUCLEOTIDE SUGAR TRANSPORTER SLC35B4"/>
    <property type="match status" value="1"/>
</dbReference>
<feature type="transmembrane region" description="Helical" evidence="7">
    <location>
        <begin position="43"/>
        <end position="61"/>
    </location>
</feature>
<keyword evidence="5 7" id="KW-1133">Transmembrane helix</keyword>
<proteinExistence type="predicted"/>
<gene>
    <name evidence="8" type="ORF">BS47DRAFT_1314998</name>
</gene>
<feature type="transmembrane region" description="Helical" evidence="7">
    <location>
        <begin position="170"/>
        <end position="192"/>
    </location>
</feature>
<evidence type="ECO:0000256" key="5">
    <source>
        <dbReference type="ARBA" id="ARBA00022989"/>
    </source>
</evidence>
<feature type="transmembrane region" description="Helical" evidence="7">
    <location>
        <begin position="131"/>
        <end position="150"/>
    </location>
</feature>
<evidence type="ECO:0000313" key="9">
    <source>
        <dbReference type="Proteomes" id="UP000886523"/>
    </source>
</evidence>
<feature type="transmembrane region" description="Helical" evidence="7">
    <location>
        <begin position="12"/>
        <end position="31"/>
    </location>
</feature>
<dbReference type="SUPFAM" id="SSF103481">
    <property type="entry name" value="Multidrug resistance efflux transporter EmrE"/>
    <property type="match status" value="1"/>
</dbReference>
<name>A0A9P6B341_9AGAM</name>
<evidence type="ECO:0000256" key="6">
    <source>
        <dbReference type="ARBA" id="ARBA00023136"/>
    </source>
</evidence>
<keyword evidence="4 7" id="KW-0812">Transmembrane</keyword>
<comment type="caution">
    <text evidence="8">The sequence shown here is derived from an EMBL/GenBank/DDBJ whole genome shotgun (WGS) entry which is preliminary data.</text>
</comment>
<keyword evidence="2" id="KW-0813">Transport</keyword>
<dbReference type="OrthoDB" id="999962at2759"/>
<organism evidence="8 9">
    <name type="scientific">Hydnum rufescens UP504</name>
    <dbReference type="NCBI Taxonomy" id="1448309"/>
    <lineage>
        <taxon>Eukaryota</taxon>
        <taxon>Fungi</taxon>
        <taxon>Dikarya</taxon>
        <taxon>Basidiomycota</taxon>
        <taxon>Agaricomycotina</taxon>
        <taxon>Agaricomycetes</taxon>
        <taxon>Cantharellales</taxon>
        <taxon>Hydnaceae</taxon>
        <taxon>Hydnum</taxon>
    </lineage>
</organism>
<dbReference type="Proteomes" id="UP000886523">
    <property type="component" value="Unassembled WGS sequence"/>
</dbReference>
<feature type="transmembrane region" description="Helical" evidence="7">
    <location>
        <begin position="100"/>
        <end position="122"/>
    </location>
</feature>
<dbReference type="InterPro" id="IPR013657">
    <property type="entry name" value="SCL35B1-4/HUT1"/>
</dbReference>
<evidence type="ECO:0000256" key="3">
    <source>
        <dbReference type="ARBA" id="ARBA00022597"/>
    </source>
</evidence>
<keyword evidence="3" id="KW-0762">Sugar transport</keyword>
<feature type="transmembrane region" description="Helical" evidence="7">
    <location>
        <begin position="305"/>
        <end position="323"/>
    </location>
</feature>
<dbReference type="PANTHER" id="PTHR10778">
    <property type="entry name" value="SOLUTE CARRIER FAMILY 35 MEMBER B"/>
    <property type="match status" value="1"/>
</dbReference>
<evidence type="ECO:0000256" key="4">
    <source>
        <dbReference type="ARBA" id="ARBA00022692"/>
    </source>
</evidence>
<evidence type="ECO:0000256" key="7">
    <source>
        <dbReference type="SAM" id="Phobius"/>
    </source>
</evidence>
<dbReference type="GO" id="GO:0005464">
    <property type="term" value="F:UDP-xylose transmembrane transporter activity"/>
    <property type="evidence" value="ECO:0007669"/>
    <property type="project" value="TreeGrafter"/>
</dbReference>
<feature type="transmembrane region" description="Helical" evidence="7">
    <location>
        <begin position="280"/>
        <end position="299"/>
    </location>
</feature>
<dbReference type="GO" id="GO:0005789">
    <property type="term" value="C:endoplasmic reticulum membrane"/>
    <property type="evidence" value="ECO:0007669"/>
    <property type="project" value="TreeGrafter"/>
</dbReference>
<dbReference type="EMBL" id="MU128936">
    <property type="protein sequence ID" value="KAF9516844.1"/>
    <property type="molecule type" value="Genomic_DNA"/>
</dbReference>
<keyword evidence="6 7" id="KW-0472">Membrane</keyword>
<accession>A0A9P6B341</accession>
<evidence type="ECO:0000256" key="2">
    <source>
        <dbReference type="ARBA" id="ARBA00022448"/>
    </source>
</evidence>
<dbReference type="GO" id="GO:0000139">
    <property type="term" value="C:Golgi membrane"/>
    <property type="evidence" value="ECO:0007669"/>
    <property type="project" value="TreeGrafter"/>
</dbReference>
<keyword evidence="9" id="KW-1185">Reference proteome</keyword>
<sequence length="343" mass="37361">MPSQDWQDYPLVIFHVFGGCCSNAFSLEALLKDNPGLGSALTFSQLLFIAAQALPSFLRLAPWPRLKPRNVPIRLWIMQVMLLTSVSLLNNWAFQFRVPLALLILIRSAGLVVAMCIGYLFLNKKYTSTQVIAVIIVSVGVVLATLSRPTAPQTPLVDPDIPSVGDPSTVLYIIGVSMLAFSLVLSGILGALQERTFAEYGPHWQEGVFYTHALSVPIFAFLLPEVKRGLRDSLVSPSPTGVLKMSGTSTFFVLLLNLTSQSICVKSVNKLTTRMSSVSANLILTARKALSLCLSVWWFGDGWNMGMTIGAALVFLGSIVYAFDGKGMAKQEVNGMAREAKNK</sequence>
<comment type="subcellular location">
    <subcellularLocation>
        <location evidence="1">Endomembrane system</location>
        <topology evidence="1">Multi-pass membrane protein</topology>
    </subcellularLocation>
</comment>
<evidence type="ECO:0000256" key="1">
    <source>
        <dbReference type="ARBA" id="ARBA00004127"/>
    </source>
</evidence>
<reference evidence="8" key="1">
    <citation type="journal article" date="2020" name="Nat. Commun.">
        <title>Large-scale genome sequencing of mycorrhizal fungi provides insights into the early evolution of symbiotic traits.</title>
        <authorList>
            <person name="Miyauchi S."/>
            <person name="Kiss E."/>
            <person name="Kuo A."/>
            <person name="Drula E."/>
            <person name="Kohler A."/>
            <person name="Sanchez-Garcia M."/>
            <person name="Morin E."/>
            <person name="Andreopoulos B."/>
            <person name="Barry K.W."/>
            <person name="Bonito G."/>
            <person name="Buee M."/>
            <person name="Carver A."/>
            <person name="Chen C."/>
            <person name="Cichocki N."/>
            <person name="Clum A."/>
            <person name="Culley D."/>
            <person name="Crous P.W."/>
            <person name="Fauchery L."/>
            <person name="Girlanda M."/>
            <person name="Hayes R.D."/>
            <person name="Keri Z."/>
            <person name="LaButti K."/>
            <person name="Lipzen A."/>
            <person name="Lombard V."/>
            <person name="Magnuson J."/>
            <person name="Maillard F."/>
            <person name="Murat C."/>
            <person name="Nolan M."/>
            <person name="Ohm R.A."/>
            <person name="Pangilinan J."/>
            <person name="Pereira M.F."/>
            <person name="Perotto S."/>
            <person name="Peter M."/>
            <person name="Pfister S."/>
            <person name="Riley R."/>
            <person name="Sitrit Y."/>
            <person name="Stielow J.B."/>
            <person name="Szollosi G."/>
            <person name="Zifcakova L."/>
            <person name="Stursova M."/>
            <person name="Spatafora J.W."/>
            <person name="Tedersoo L."/>
            <person name="Vaario L.M."/>
            <person name="Yamada A."/>
            <person name="Yan M."/>
            <person name="Wang P."/>
            <person name="Xu J."/>
            <person name="Bruns T."/>
            <person name="Baldrian P."/>
            <person name="Vilgalys R."/>
            <person name="Dunand C."/>
            <person name="Henrissat B."/>
            <person name="Grigoriev I.V."/>
            <person name="Hibbett D."/>
            <person name="Nagy L.G."/>
            <person name="Martin F.M."/>
        </authorList>
    </citation>
    <scope>NUCLEOTIDE SEQUENCE</scope>
    <source>
        <strain evidence="8">UP504</strain>
    </source>
</reference>
<feature type="transmembrane region" description="Helical" evidence="7">
    <location>
        <begin position="73"/>
        <end position="94"/>
    </location>
</feature>